<organism evidence="3 4">
    <name type="scientific">Candidatus Colwellbacteria bacterium CG10_big_fil_rev_8_21_14_0_10_41_28</name>
    <dbReference type="NCBI Taxonomy" id="1974539"/>
    <lineage>
        <taxon>Bacteria</taxon>
        <taxon>Candidatus Colwelliibacteriota</taxon>
    </lineage>
</organism>
<dbReference type="GO" id="GO:0016757">
    <property type="term" value="F:glycosyltransferase activity"/>
    <property type="evidence" value="ECO:0007669"/>
    <property type="project" value="InterPro"/>
</dbReference>
<evidence type="ECO:0000259" key="1">
    <source>
        <dbReference type="Pfam" id="PF00534"/>
    </source>
</evidence>
<dbReference type="AlphaFoldDB" id="A0A2H0VHM4"/>
<dbReference type="InterPro" id="IPR028098">
    <property type="entry name" value="Glyco_trans_4-like_N"/>
</dbReference>
<evidence type="ECO:0000313" key="3">
    <source>
        <dbReference type="EMBL" id="PIR98615.1"/>
    </source>
</evidence>
<dbReference type="EMBL" id="PFAG01000008">
    <property type="protein sequence ID" value="PIR98615.1"/>
    <property type="molecule type" value="Genomic_DNA"/>
</dbReference>
<reference evidence="4" key="1">
    <citation type="submission" date="2017-09" db="EMBL/GenBank/DDBJ databases">
        <title>Depth-based differentiation of microbial function through sediment-hosted aquifers and enrichment of novel symbionts in the deep terrestrial subsurface.</title>
        <authorList>
            <person name="Probst A.J."/>
            <person name="Ladd B."/>
            <person name="Jarett J.K."/>
            <person name="Geller-Mcgrath D.E."/>
            <person name="Sieber C.M.K."/>
            <person name="Emerson J.B."/>
            <person name="Anantharaman K."/>
            <person name="Thomas B.C."/>
            <person name="Malmstrom R."/>
            <person name="Stieglmeier M."/>
            <person name="Klingl A."/>
            <person name="Woyke T."/>
            <person name="Ryan C.M."/>
            <person name="Banfield J.F."/>
        </authorList>
    </citation>
    <scope>NUCLEOTIDE SEQUENCE [LARGE SCALE GENOMIC DNA]</scope>
</reference>
<name>A0A2H0VHM4_9BACT</name>
<evidence type="ECO:0000259" key="2">
    <source>
        <dbReference type="Pfam" id="PF13439"/>
    </source>
</evidence>
<accession>A0A2H0VHM4</accession>
<dbReference type="InterPro" id="IPR001296">
    <property type="entry name" value="Glyco_trans_1"/>
</dbReference>
<gene>
    <name evidence="3" type="ORF">COT88_00575</name>
</gene>
<dbReference type="Pfam" id="PF13439">
    <property type="entry name" value="Glyco_transf_4"/>
    <property type="match status" value="1"/>
</dbReference>
<dbReference type="InterPro" id="IPR050194">
    <property type="entry name" value="Glycosyltransferase_grp1"/>
</dbReference>
<evidence type="ECO:0000313" key="4">
    <source>
        <dbReference type="Proteomes" id="UP000230776"/>
    </source>
</evidence>
<sequence>MRVGIFTNNYIPIISGVATSVTNFRKGLENKGHEVYIFAPEFKEYEEKDERIFRYPSAPFQYKAKYPVPLPSRTDEQFIKEMGIELIHSQHPWGIGRSAMRLSRKHKLPIVFTNHTMYGAYVDYLPPVLPRNWMVSLIEKSAVNYANKADAVIAPSKSIKQYLEHVGVSSPISPVPSGLDFIKLKKSPKIDLRKIYKIPQDNKIIINVSRIGPEKNLPIILKAYKRILEKENKVSLVMVGGGTFLNELKLIASRMGLSEKIIFTGLIDPEEIGGYYREADIFIHASLTETQGLVMAEAMAFGLPVVAVKATGVVDIVEDGVNGYITPETPKALEEKVLGTIYDDQKMKKLSGGALKTAEKYSISSTTDNLIKVYRSVL</sequence>
<dbReference type="PANTHER" id="PTHR45947:SF3">
    <property type="entry name" value="SULFOQUINOVOSYL TRANSFERASE SQD2"/>
    <property type="match status" value="1"/>
</dbReference>
<dbReference type="Pfam" id="PF00534">
    <property type="entry name" value="Glycos_transf_1"/>
    <property type="match status" value="1"/>
</dbReference>
<comment type="caution">
    <text evidence="3">The sequence shown here is derived from an EMBL/GenBank/DDBJ whole genome shotgun (WGS) entry which is preliminary data.</text>
</comment>
<protein>
    <recommendedName>
        <fullName evidence="5">Glycosyltransferase family 4 protein</fullName>
    </recommendedName>
</protein>
<proteinExistence type="predicted"/>
<dbReference type="SUPFAM" id="SSF53756">
    <property type="entry name" value="UDP-Glycosyltransferase/glycogen phosphorylase"/>
    <property type="match status" value="1"/>
</dbReference>
<dbReference type="PANTHER" id="PTHR45947">
    <property type="entry name" value="SULFOQUINOVOSYL TRANSFERASE SQD2"/>
    <property type="match status" value="1"/>
</dbReference>
<feature type="domain" description="Glycosyltransferase subfamily 4-like N-terminal" evidence="2">
    <location>
        <begin position="14"/>
        <end position="180"/>
    </location>
</feature>
<dbReference type="Gene3D" id="3.40.50.2000">
    <property type="entry name" value="Glycogen Phosphorylase B"/>
    <property type="match status" value="2"/>
</dbReference>
<feature type="domain" description="Glycosyl transferase family 1" evidence="1">
    <location>
        <begin position="191"/>
        <end position="351"/>
    </location>
</feature>
<dbReference type="Proteomes" id="UP000230776">
    <property type="component" value="Unassembled WGS sequence"/>
</dbReference>
<evidence type="ECO:0008006" key="5">
    <source>
        <dbReference type="Google" id="ProtNLM"/>
    </source>
</evidence>